<dbReference type="Gene3D" id="3.30.565.10">
    <property type="entry name" value="Histidine kinase-like ATPase, C-terminal domain"/>
    <property type="match status" value="1"/>
</dbReference>
<dbReference type="Gene3D" id="1.10.287.130">
    <property type="match status" value="1"/>
</dbReference>
<sequence>MQEVSKDYDLEMFFEISEDFLCIAGYDGYFKRVNPAFLKALGYSKKEIFSKPIDKFIFPEDRTRTNTQREGLIKNTSLFHFENRYVTKNKNIIWLSWTSIPLAKDKLVYAIAKDITFKKQMEEERYHLLSNLHKRNKDLKQLSYRTSHDLRSPVNNIMALIDLMDISKIEDEDTLELISLLKLSTEGLKINLNEFVDDISQNDHGLLISLEELNITKCLETVRKSINYLIDCSNTTFKINFLDVNTVKFNKTYLESIFLNLITNSIKYTKPNHSPAIAITTKKIGNDIQIIFTDQGLGFDMDKDKKKIFGLNEKFHHHADSKGVGLYLIYNYITSLRGEIEVESKINEGATFIITIPN</sequence>
<dbReference type="InterPro" id="IPR036097">
    <property type="entry name" value="HisK_dim/P_sf"/>
</dbReference>
<dbReference type="PROSITE" id="PS50109">
    <property type="entry name" value="HIS_KIN"/>
    <property type="match status" value="1"/>
</dbReference>
<dbReference type="PRINTS" id="PR00344">
    <property type="entry name" value="BCTRLSENSOR"/>
</dbReference>
<dbReference type="InterPro" id="IPR000014">
    <property type="entry name" value="PAS"/>
</dbReference>
<evidence type="ECO:0000256" key="1">
    <source>
        <dbReference type="ARBA" id="ARBA00000085"/>
    </source>
</evidence>
<dbReference type="Pfam" id="PF08447">
    <property type="entry name" value="PAS_3"/>
    <property type="match status" value="1"/>
</dbReference>
<protein>
    <recommendedName>
        <fullName evidence="2">histidine kinase</fullName>
        <ecNumber evidence="2">2.7.13.3</ecNumber>
    </recommendedName>
</protein>
<dbReference type="SMART" id="SM00387">
    <property type="entry name" value="HATPase_c"/>
    <property type="match status" value="1"/>
</dbReference>
<dbReference type="SUPFAM" id="SSF55874">
    <property type="entry name" value="ATPase domain of HSP90 chaperone/DNA topoisomerase II/histidine kinase"/>
    <property type="match status" value="1"/>
</dbReference>
<proteinExistence type="predicted"/>
<dbReference type="InterPro" id="IPR036890">
    <property type="entry name" value="HATPase_C_sf"/>
</dbReference>
<dbReference type="SMART" id="SM00091">
    <property type="entry name" value="PAS"/>
    <property type="match status" value="1"/>
</dbReference>
<keyword evidence="4 8" id="KW-0808">Transferase</keyword>
<dbReference type="GO" id="GO:0004673">
    <property type="term" value="F:protein histidine kinase activity"/>
    <property type="evidence" value="ECO:0007669"/>
    <property type="project" value="UniProtKB-EC"/>
</dbReference>
<reference evidence="8 9" key="1">
    <citation type="submission" date="2024-07" db="EMBL/GenBank/DDBJ databases">
        <title>The genome sequence of type strain Sediminicola arcticus GDMCC 1.2805.</title>
        <authorList>
            <person name="Liu Y."/>
        </authorList>
    </citation>
    <scope>NUCLEOTIDE SEQUENCE [LARGE SCALE GENOMIC DNA]</scope>
    <source>
        <strain evidence="8 9">GDMCC 1.2805</strain>
    </source>
</reference>
<gene>
    <name evidence="8" type="ORF">ABXZ36_10845</name>
</gene>
<comment type="catalytic activity">
    <reaction evidence="1">
        <text>ATP + protein L-histidine = ADP + protein N-phospho-L-histidine.</text>
        <dbReference type="EC" id="2.7.13.3"/>
    </reaction>
</comment>
<name>A0ABV2SWL9_9FLAO</name>
<keyword evidence="3" id="KW-0597">Phosphoprotein</keyword>
<evidence type="ECO:0000313" key="8">
    <source>
        <dbReference type="EMBL" id="MET6991142.1"/>
    </source>
</evidence>
<dbReference type="InterPro" id="IPR052162">
    <property type="entry name" value="Sensor_kinase/Photoreceptor"/>
</dbReference>
<evidence type="ECO:0000259" key="6">
    <source>
        <dbReference type="PROSITE" id="PS50109"/>
    </source>
</evidence>
<evidence type="ECO:0000256" key="2">
    <source>
        <dbReference type="ARBA" id="ARBA00012438"/>
    </source>
</evidence>
<dbReference type="PANTHER" id="PTHR43304">
    <property type="entry name" value="PHYTOCHROME-LIKE PROTEIN CPH1"/>
    <property type="match status" value="1"/>
</dbReference>
<dbReference type="InterPro" id="IPR035965">
    <property type="entry name" value="PAS-like_dom_sf"/>
</dbReference>
<evidence type="ECO:0000256" key="5">
    <source>
        <dbReference type="ARBA" id="ARBA00022777"/>
    </source>
</evidence>
<evidence type="ECO:0000256" key="4">
    <source>
        <dbReference type="ARBA" id="ARBA00022679"/>
    </source>
</evidence>
<dbReference type="PANTHER" id="PTHR43304:SF1">
    <property type="entry name" value="PAC DOMAIN-CONTAINING PROTEIN"/>
    <property type="match status" value="1"/>
</dbReference>
<organism evidence="8 9">
    <name type="scientific">Sediminicola arcticus</name>
    <dbReference type="NCBI Taxonomy" id="1574308"/>
    <lineage>
        <taxon>Bacteria</taxon>
        <taxon>Pseudomonadati</taxon>
        <taxon>Bacteroidota</taxon>
        <taxon>Flavobacteriia</taxon>
        <taxon>Flavobacteriales</taxon>
        <taxon>Flavobacteriaceae</taxon>
        <taxon>Sediminicola</taxon>
    </lineage>
</organism>
<dbReference type="SUPFAM" id="SSF55785">
    <property type="entry name" value="PYP-like sensor domain (PAS domain)"/>
    <property type="match status" value="1"/>
</dbReference>
<dbReference type="InterPro" id="IPR013655">
    <property type="entry name" value="PAS_fold_3"/>
</dbReference>
<evidence type="ECO:0000259" key="7">
    <source>
        <dbReference type="PROSITE" id="PS50112"/>
    </source>
</evidence>
<keyword evidence="9" id="KW-1185">Reference proteome</keyword>
<dbReference type="PROSITE" id="PS50112">
    <property type="entry name" value="PAS"/>
    <property type="match status" value="1"/>
</dbReference>
<evidence type="ECO:0000313" key="9">
    <source>
        <dbReference type="Proteomes" id="UP001549799"/>
    </source>
</evidence>
<dbReference type="EC" id="2.7.13.3" evidence="2"/>
<keyword evidence="5 8" id="KW-0418">Kinase</keyword>
<dbReference type="SUPFAM" id="SSF47384">
    <property type="entry name" value="Homodimeric domain of signal transducing histidine kinase"/>
    <property type="match status" value="1"/>
</dbReference>
<dbReference type="Proteomes" id="UP001549799">
    <property type="component" value="Unassembled WGS sequence"/>
</dbReference>
<dbReference type="Pfam" id="PF02518">
    <property type="entry name" value="HATPase_c"/>
    <property type="match status" value="1"/>
</dbReference>
<dbReference type="RefSeq" id="WP_354615562.1">
    <property type="nucleotide sequence ID" value="NZ_JBEXAE010000004.1"/>
</dbReference>
<comment type="caution">
    <text evidence="8">The sequence shown here is derived from an EMBL/GenBank/DDBJ whole genome shotgun (WGS) entry which is preliminary data.</text>
</comment>
<feature type="domain" description="Histidine kinase" evidence="6">
    <location>
        <begin position="145"/>
        <end position="358"/>
    </location>
</feature>
<evidence type="ECO:0000256" key="3">
    <source>
        <dbReference type="ARBA" id="ARBA00022553"/>
    </source>
</evidence>
<dbReference type="InterPro" id="IPR005467">
    <property type="entry name" value="His_kinase_dom"/>
</dbReference>
<dbReference type="EMBL" id="JBEXAE010000004">
    <property type="protein sequence ID" value="MET6991142.1"/>
    <property type="molecule type" value="Genomic_DNA"/>
</dbReference>
<accession>A0ABV2SWL9</accession>
<dbReference type="CDD" id="cd00082">
    <property type="entry name" value="HisKA"/>
    <property type="match status" value="1"/>
</dbReference>
<dbReference type="Gene3D" id="3.30.450.20">
    <property type="entry name" value="PAS domain"/>
    <property type="match status" value="1"/>
</dbReference>
<dbReference type="InterPro" id="IPR003661">
    <property type="entry name" value="HisK_dim/P_dom"/>
</dbReference>
<dbReference type="InterPro" id="IPR003594">
    <property type="entry name" value="HATPase_dom"/>
</dbReference>
<feature type="domain" description="PAS" evidence="7">
    <location>
        <begin position="6"/>
        <end position="76"/>
    </location>
</feature>
<dbReference type="CDD" id="cd00130">
    <property type="entry name" value="PAS"/>
    <property type="match status" value="1"/>
</dbReference>
<dbReference type="InterPro" id="IPR004358">
    <property type="entry name" value="Sig_transdc_His_kin-like_C"/>
</dbReference>
<dbReference type="NCBIfam" id="TIGR00229">
    <property type="entry name" value="sensory_box"/>
    <property type="match status" value="1"/>
</dbReference>